<gene>
    <name evidence="1" type="ORF">MCOR_18586</name>
</gene>
<dbReference type="EMBL" id="CACVKT020003265">
    <property type="protein sequence ID" value="CAC5382792.1"/>
    <property type="molecule type" value="Genomic_DNA"/>
</dbReference>
<evidence type="ECO:0000313" key="2">
    <source>
        <dbReference type="Proteomes" id="UP000507470"/>
    </source>
</evidence>
<protein>
    <recommendedName>
        <fullName evidence="3">TNFR-Cys domain-containing protein</fullName>
    </recommendedName>
</protein>
<dbReference type="Proteomes" id="UP000507470">
    <property type="component" value="Unassembled WGS sequence"/>
</dbReference>
<dbReference type="AlphaFoldDB" id="A0A6J8BG87"/>
<evidence type="ECO:0008006" key="3">
    <source>
        <dbReference type="Google" id="ProtNLM"/>
    </source>
</evidence>
<reference evidence="1 2" key="1">
    <citation type="submission" date="2020-06" db="EMBL/GenBank/DDBJ databases">
        <authorList>
            <person name="Li R."/>
            <person name="Bekaert M."/>
        </authorList>
    </citation>
    <scope>NUCLEOTIDE SEQUENCE [LARGE SCALE GENOMIC DNA]</scope>
    <source>
        <strain evidence="2">wild</strain>
    </source>
</reference>
<name>A0A6J8BG87_MYTCO</name>
<proteinExistence type="predicted"/>
<sequence length="239" mass="26601">MVDLYILAVITEYILLLTVPSFSIEVNTTLFVKSVGFSVCIKGEQYYDSDQNKCRRCPGCRKALNYLQFKIRTSQEFGALDCYPCYCNPGEKFYDEYSRKCSRCPVCNMYGYINTSKVSSTKYENLGIENAACVKIQTTVAPNLSSSTTITISNSGHSEVNSNRQGHLNVGPTATCSPLQSGSKDIEQNDEHQLESDGLLSRNQLENVIETSDERNVFVIYQKGDSCAVHINNPQSSPS</sequence>
<keyword evidence="2" id="KW-1185">Reference proteome</keyword>
<evidence type="ECO:0000313" key="1">
    <source>
        <dbReference type="EMBL" id="CAC5382792.1"/>
    </source>
</evidence>
<organism evidence="1 2">
    <name type="scientific">Mytilus coruscus</name>
    <name type="common">Sea mussel</name>
    <dbReference type="NCBI Taxonomy" id="42192"/>
    <lineage>
        <taxon>Eukaryota</taxon>
        <taxon>Metazoa</taxon>
        <taxon>Spiralia</taxon>
        <taxon>Lophotrochozoa</taxon>
        <taxon>Mollusca</taxon>
        <taxon>Bivalvia</taxon>
        <taxon>Autobranchia</taxon>
        <taxon>Pteriomorphia</taxon>
        <taxon>Mytilida</taxon>
        <taxon>Mytiloidea</taxon>
        <taxon>Mytilidae</taxon>
        <taxon>Mytilinae</taxon>
        <taxon>Mytilus</taxon>
    </lineage>
</organism>
<dbReference type="OrthoDB" id="6116847at2759"/>
<accession>A0A6J8BG87</accession>